<sequence>IELMCFAQDLIRDRQVLIHRAEQIRRSLDDHGIVATMHGPISLNLLDSPDHLDWHLGVGLAYIDLGVVLGITAMVIHTGYCSETDQAVLRSRYAAQRDGLKRLADYAGRHKIMIYVENIFPFFEGAHTALPGQLAEEILEIDHPQLFGCFDVSHAYIACNAYGADLSHEAKKISPVAPHWHVHDSFGRPNTGLNPYIKSECLAYGMGDLHLAVGDGDLPWSSVLNSAPPISGSTFNIELNPDLWSDMPQCVTATRQLISDAARLKAA</sequence>
<dbReference type="Gene3D" id="3.20.20.150">
    <property type="entry name" value="Divalent-metal-dependent TIM barrel enzymes"/>
    <property type="match status" value="1"/>
</dbReference>
<evidence type="ECO:0000313" key="2">
    <source>
        <dbReference type="EMBL" id="SVB80850.1"/>
    </source>
</evidence>
<dbReference type="InterPro" id="IPR050312">
    <property type="entry name" value="IolE/XylAMocC-like"/>
</dbReference>
<dbReference type="InterPro" id="IPR013022">
    <property type="entry name" value="Xyl_isomerase-like_TIM-brl"/>
</dbReference>
<protein>
    <recommendedName>
        <fullName evidence="1">Xylose isomerase-like TIM barrel domain-containing protein</fullName>
    </recommendedName>
</protein>
<dbReference type="AlphaFoldDB" id="A0A382H0Q4"/>
<accession>A0A382H0Q4</accession>
<proteinExistence type="predicted"/>
<gene>
    <name evidence="2" type="ORF">METZ01_LOCUS233704</name>
</gene>
<dbReference type="PANTHER" id="PTHR12110">
    <property type="entry name" value="HYDROXYPYRUVATE ISOMERASE"/>
    <property type="match status" value="1"/>
</dbReference>
<reference evidence="2" key="1">
    <citation type="submission" date="2018-05" db="EMBL/GenBank/DDBJ databases">
        <authorList>
            <person name="Lanie J.A."/>
            <person name="Ng W.-L."/>
            <person name="Kazmierczak K.M."/>
            <person name="Andrzejewski T.M."/>
            <person name="Davidsen T.M."/>
            <person name="Wayne K.J."/>
            <person name="Tettelin H."/>
            <person name="Glass J.I."/>
            <person name="Rusch D."/>
            <person name="Podicherti R."/>
            <person name="Tsui H.-C.T."/>
            <person name="Winkler M.E."/>
        </authorList>
    </citation>
    <scope>NUCLEOTIDE SEQUENCE</scope>
</reference>
<name>A0A382H0Q4_9ZZZZ</name>
<dbReference type="SUPFAM" id="SSF51658">
    <property type="entry name" value="Xylose isomerase-like"/>
    <property type="match status" value="1"/>
</dbReference>
<dbReference type="InterPro" id="IPR036237">
    <property type="entry name" value="Xyl_isomerase-like_sf"/>
</dbReference>
<feature type="non-terminal residue" evidence="2">
    <location>
        <position position="1"/>
    </location>
</feature>
<dbReference type="Pfam" id="PF01261">
    <property type="entry name" value="AP_endonuc_2"/>
    <property type="match status" value="1"/>
</dbReference>
<dbReference type="PANTHER" id="PTHR12110:SF53">
    <property type="entry name" value="BLR5974 PROTEIN"/>
    <property type="match status" value="1"/>
</dbReference>
<feature type="domain" description="Xylose isomerase-like TIM barrel" evidence="1">
    <location>
        <begin position="9"/>
        <end position="225"/>
    </location>
</feature>
<dbReference type="EMBL" id="UINC01058511">
    <property type="protein sequence ID" value="SVB80850.1"/>
    <property type="molecule type" value="Genomic_DNA"/>
</dbReference>
<organism evidence="2">
    <name type="scientific">marine metagenome</name>
    <dbReference type="NCBI Taxonomy" id="408172"/>
    <lineage>
        <taxon>unclassified sequences</taxon>
        <taxon>metagenomes</taxon>
        <taxon>ecological metagenomes</taxon>
    </lineage>
</organism>
<evidence type="ECO:0000259" key="1">
    <source>
        <dbReference type="Pfam" id="PF01261"/>
    </source>
</evidence>